<dbReference type="GO" id="GO:0004553">
    <property type="term" value="F:hydrolase activity, hydrolyzing O-glycosyl compounds"/>
    <property type="evidence" value="ECO:0007669"/>
    <property type="project" value="InterPro"/>
</dbReference>
<dbReference type="InterPro" id="IPR039514">
    <property type="entry name" value="6GAL-like"/>
</dbReference>
<evidence type="ECO:0000259" key="2">
    <source>
        <dbReference type="Pfam" id="PF14587"/>
    </source>
</evidence>
<organism evidence="3 4">
    <name type="scientific">Batrachochytrium dendrobatidis (strain JAM81 / FGSC 10211)</name>
    <name type="common">Frog chytrid fungus</name>
    <dbReference type="NCBI Taxonomy" id="684364"/>
    <lineage>
        <taxon>Eukaryota</taxon>
        <taxon>Fungi</taxon>
        <taxon>Fungi incertae sedis</taxon>
        <taxon>Chytridiomycota</taxon>
        <taxon>Chytridiomycota incertae sedis</taxon>
        <taxon>Chytridiomycetes</taxon>
        <taxon>Rhizophydiales</taxon>
        <taxon>Rhizophydiales incertae sedis</taxon>
        <taxon>Batrachochytrium</taxon>
    </lineage>
</organism>
<dbReference type="InterPro" id="IPR013780">
    <property type="entry name" value="Glyco_hydro_b"/>
</dbReference>
<protein>
    <recommendedName>
        <fullName evidence="2">Endo-beta-1,6-galactanase-like domain-containing protein</fullName>
    </recommendedName>
</protein>
<evidence type="ECO:0000313" key="3">
    <source>
        <dbReference type="EMBL" id="EGF84335.1"/>
    </source>
</evidence>
<dbReference type="AlphaFoldDB" id="F4NTK1"/>
<feature type="signal peptide" evidence="1">
    <location>
        <begin position="1"/>
        <end position="22"/>
    </location>
</feature>
<dbReference type="GeneID" id="18237892"/>
<dbReference type="SUPFAM" id="SSF51445">
    <property type="entry name" value="(Trans)glycosidases"/>
    <property type="match status" value="1"/>
</dbReference>
<evidence type="ECO:0000256" key="1">
    <source>
        <dbReference type="SAM" id="SignalP"/>
    </source>
</evidence>
<dbReference type="Gene3D" id="2.60.40.1180">
    <property type="entry name" value="Golgi alpha-mannosidase II"/>
    <property type="match status" value="1"/>
</dbReference>
<dbReference type="OrthoDB" id="2012278at2759"/>
<proteinExistence type="predicted"/>
<reference evidence="3 4" key="1">
    <citation type="submission" date="2009-12" db="EMBL/GenBank/DDBJ databases">
        <title>The draft genome of Batrachochytrium dendrobatidis.</title>
        <authorList>
            <consortium name="US DOE Joint Genome Institute (JGI-PGF)"/>
            <person name="Kuo A."/>
            <person name="Salamov A."/>
            <person name="Schmutz J."/>
            <person name="Lucas S."/>
            <person name="Pitluck S."/>
            <person name="Rosenblum E."/>
            <person name="Stajich J."/>
            <person name="Eisen M."/>
            <person name="Grigoriev I.V."/>
        </authorList>
    </citation>
    <scope>NUCLEOTIDE SEQUENCE [LARGE SCALE GENOMIC DNA]</scope>
    <source>
        <strain evidence="4">JAM81 / FGSC 10211</strain>
    </source>
</reference>
<accession>F4NTK1</accession>
<dbReference type="InParanoid" id="F4NTK1"/>
<keyword evidence="1" id="KW-0732">Signal</keyword>
<dbReference type="PANTHER" id="PTHR42767">
    <property type="entry name" value="ENDO-BETA-1,6-GALACTANASE"/>
    <property type="match status" value="1"/>
</dbReference>
<gene>
    <name evidence="3" type="ORF">BATDEDRAFT_22288</name>
</gene>
<dbReference type="InterPro" id="IPR039743">
    <property type="entry name" value="6GAL/EXGAL"/>
</dbReference>
<dbReference type="PANTHER" id="PTHR42767:SF1">
    <property type="entry name" value="ENDO-BETA-1,6-GALACTANASE-LIKE DOMAIN-CONTAINING PROTEIN"/>
    <property type="match status" value="1"/>
</dbReference>
<name>F4NTK1_BATDJ</name>
<dbReference type="InterPro" id="IPR017853">
    <property type="entry name" value="GH"/>
</dbReference>
<feature type="chain" id="PRO_5003312436" description="Endo-beta-1,6-galactanase-like domain-containing protein" evidence="1">
    <location>
        <begin position="23"/>
        <end position="494"/>
    </location>
</feature>
<dbReference type="Proteomes" id="UP000007241">
    <property type="component" value="Unassembled WGS sequence"/>
</dbReference>
<dbReference type="Gene3D" id="3.20.20.80">
    <property type="entry name" value="Glycosidases"/>
    <property type="match status" value="1"/>
</dbReference>
<dbReference type="HOGENOM" id="CLU_025930_0_0_1"/>
<dbReference type="STRING" id="684364.F4NTK1"/>
<dbReference type="RefSeq" id="XP_006675520.1">
    <property type="nucleotide sequence ID" value="XM_006675457.1"/>
</dbReference>
<feature type="domain" description="Endo-beta-1,6-galactanase-like" evidence="2">
    <location>
        <begin position="40"/>
        <end position="251"/>
    </location>
</feature>
<keyword evidence="4" id="KW-1185">Reference proteome</keyword>
<sequence length="494" mass="53713">MHISVIAKVVGSIALASHGVVAVSSTDYTQVMPIALTRSFEGWGTSLGWWAQFAGRLSTCKHQALMDLIFSRTKYPSLGLNIIRYNIGGSPPTAADGTTPADPLLTQHKGVAAFQTSPNVWNWNADMSQRRIAIQAQQMGVNIVEAFSNSPPWWMTISGTSRGNYNGEYLAIVVKTLRDKDGINITSIEPFNEPNVMWWQASRTNSQQEGCTYLPRTQASFIPILRSAIDSSGLTGKVGLTTADEYAYNWSLFNLNGGTGYGESAKANVHGYGYSTDQSWSLTRQQWRAAVPKSVTRTWMSECGGFGQTSSGIIGMASNIILDINIARVNAWVFWQVLDDNPDWTLVLPRATCPKCGGLDPNTFDPVPSNGFYGFMQFSNHIRPGSVILSSSRSSDLDPCIICVVVSWNPAKSVLTIVAVNSDPAINYMHTFDLSKLAGVSSNTPMLAYRTAVGQNELHKQVANPVGTSKGTFSYSLPSMSITTFLLSGVTVKL</sequence>
<dbReference type="Pfam" id="PF14587">
    <property type="entry name" value="Glyco_hydr_30_2"/>
    <property type="match status" value="1"/>
</dbReference>
<dbReference type="OMA" id="AWWAKAF"/>
<evidence type="ECO:0000313" key="4">
    <source>
        <dbReference type="Proteomes" id="UP000007241"/>
    </source>
</evidence>
<dbReference type="EMBL" id="GL882879">
    <property type="protein sequence ID" value="EGF84335.1"/>
    <property type="molecule type" value="Genomic_DNA"/>
</dbReference>